<dbReference type="Pfam" id="PF00271">
    <property type="entry name" value="Helicase_C"/>
    <property type="match status" value="1"/>
</dbReference>
<sequence>MLSPPLPPALALRPYQEECVQCVLSTYQQRPQGGRALIVVPTGGGKTLMFTEVARRLGLTTLIIAHRQELLQQATDKFRLADPTAVVGQVGAGRHEWGAPITVASIQTISRPEHLKSLSQFGYQLVVIDESHHAASDGYKLVLAALSNAFMLAVTATPDRLDKQRIESIFGEPVFSTSILEMVEQGYLCDLRAIAVRTTTSLDGIHTQGGDFKTSELEEAVDTPERNQRIVRAYQEHGKNRQAICFAVTIEHAQHLAEAFLTAGCGAAVVSGETPREERKRLLQEYARGELQVLCNVSVLTEGYDHPATSCIIMARPTKSRALYTQAIGRGARLAPGKRDCVILDVTDNCLKHRLQPQLLQNALGLEIRNGESITETRQRLRAEATEGTSTSEQGEEGRKVSNASHFIASHSPSLGRDGSIPDCS</sequence>
<dbReference type="GO" id="GO:0016787">
    <property type="term" value="F:hydrolase activity"/>
    <property type="evidence" value="ECO:0007669"/>
    <property type="project" value="InterPro"/>
</dbReference>
<dbReference type="RefSeq" id="WP_007904753.1">
    <property type="nucleotide sequence ID" value="NZ_ADVG01000001.1"/>
</dbReference>
<evidence type="ECO:0000256" key="1">
    <source>
        <dbReference type="SAM" id="MobiDB-lite"/>
    </source>
</evidence>
<dbReference type="InParanoid" id="D6TFG4"/>
<keyword evidence="5" id="KW-1185">Reference proteome</keyword>
<protein>
    <submittedName>
        <fullName evidence="4">Type III restriction protein res subunit</fullName>
    </submittedName>
</protein>
<dbReference type="PANTHER" id="PTHR47396:SF1">
    <property type="entry name" value="ATP-DEPENDENT HELICASE IRC3-RELATED"/>
    <property type="match status" value="1"/>
</dbReference>
<dbReference type="SUPFAM" id="SSF52540">
    <property type="entry name" value="P-loop containing nucleoside triphosphate hydrolases"/>
    <property type="match status" value="1"/>
</dbReference>
<dbReference type="InterPro" id="IPR001650">
    <property type="entry name" value="Helicase_C-like"/>
</dbReference>
<dbReference type="PANTHER" id="PTHR47396">
    <property type="entry name" value="TYPE I RESTRICTION ENZYME ECOKI R PROTEIN"/>
    <property type="match status" value="1"/>
</dbReference>
<dbReference type="InterPro" id="IPR027417">
    <property type="entry name" value="P-loop_NTPase"/>
</dbReference>
<dbReference type="EMBL" id="ADVG01000001">
    <property type="protein sequence ID" value="EFH88644.1"/>
    <property type="molecule type" value="Genomic_DNA"/>
</dbReference>
<dbReference type="InterPro" id="IPR050742">
    <property type="entry name" value="Helicase_Restrict-Modif_Enz"/>
</dbReference>
<dbReference type="AlphaFoldDB" id="D6TFG4"/>
<dbReference type="GO" id="GO:0005524">
    <property type="term" value="F:ATP binding"/>
    <property type="evidence" value="ECO:0007669"/>
    <property type="project" value="InterPro"/>
</dbReference>
<feature type="region of interest" description="Disordered" evidence="1">
    <location>
        <begin position="377"/>
        <end position="425"/>
    </location>
</feature>
<dbReference type="InterPro" id="IPR006935">
    <property type="entry name" value="Helicase/UvrB_N"/>
</dbReference>
<feature type="domain" description="Helicase C-terminal" evidence="3">
    <location>
        <begin position="216"/>
        <end position="382"/>
    </location>
</feature>
<comment type="caution">
    <text evidence="4">The sequence shown here is derived from an EMBL/GenBank/DDBJ whole genome shotgun (WGS) entry which is preliminary data.</text>
</comment>
<dbReference type="Proteomes" id="UP000004508">
    <property type="component" value="Unassembled WGS sequence"/>
</dbReference>
<dbReference type="SMART" id="SM00487">
    <property type="entry name" value="DEXDc"/>
    <property type="match status" value="1"/>
</dbReference>
<evidence type="ECO:0000259" key="2">
    <source>
        <dbReference type="PROSITE" id="PS51192"/>
    </source>
</evidence>
<dbReference type="GO" id="GO:0005829">
    <property type="term" value="C:cytosol"/>
    <property type="evidence" value="ECO:0007669"/>
    <property type="project" value="TreeGrafter"/>
</dbReference>
<feature type="domain" description="Helicase ATP-binding" evidence="2">
    <location>
        <begin position="27"/>
        <end position="176"/>
    </location>
</feature>
<dbReference type="Pfam" id="PF04851">
    <property type="entry name" value="ResIII"/>
    <property type="match status" value="1"/>
</dbReference>
<gene>
    <name evidence="4" type="ORF">Krac_10127</name>
</gene>
<organism evidence="4 5">
    <name type="scientific">Ktedonobacter racemifer DSM 44963</name>
    <dbReference type="NCBI Taxonomy" id="485913"/>
    <lineage>
        <taxon>Bacteria</taxon>
        <taxon>Bacillati</taxon>
        <taxon>Chloroflexota</taxon>
        <taxon>Ktedonobacteria</taxon>
        <taxon>Ktedonobacterales</taxon>
        <taxon>Ktedonobacteraceae</taxon>
        <taxon>Ktedonobacter</taxon>
    </lineage>
</organism>
<dbReference type="eggNOG" id="COG1061">
    <property type="taxonomic scope" value="Bacteria"/>
</dbReference>
<evidence type="ECO:0000313" key="4">
    <source>
        <dbReference type="EMBL" id="EFH88644.1"/>
    </source>
</evidence>
<dbReference type="GO" id="GO:0003677">
    <property type="term" value="F:DNA binding"/>
    <property type="evidence" value="ECO:0007669"/>
    <property type="project" value="InterPro"/>
</dbReference>
<dbReference type="STRING" id="485913.Krac_10127"/>
<dbReference type="Gene3D" id="3.40.50.300">
    <property type="entry name" value="P-loop containing nucleotide triphosphate hydrolases"/>
    <property type="match status" value="2"/>
</dbReference>
<name>D6TFG4_KTERA</name>
<dbReference type="SMART" id="SM00490">
    <property type="entry name" value="HELICc"/>
    <property type="match status" value="1"/>
</dbReference>
<reference evidence="4 5" key="1">
    <citation type="journal article" date="2011" name="Stand. Genomic Sci.">
        <title>Non-contiguous finished genome sequence and contextual data of the filamentous soil bacterium Ktedonobacter racemifer type strain (SOSP1-21).</title>
        <authorList>
            <person name="Chang Y.J."/>
            <person name="Land M."/>
            <person name="Hauser L."/>
            <person name="Chertkov O."/>
            <person name="Del Rio T.G."/>
            <person name="Nolan M."/>
            <person name="Copeland A."/>
            <person name="Tice H."/>
            <person name="Cheng J.F."/>
            <person name="Lucas S."/>
            <person name="Han C."/>
            <person name="Goodwin L."/>
            <person name="Pitluck S."/>
            <person name="Ivanova N."/>
            <person name="Ovchinikova G."/>
            <person name="Pati A."/>
            <person name="Chen A."/>
            <person name="Palaniappan K."/>
            <person name="Mavromatis K."/>
            <person name="Liolios K."/>
            <person name="Brettin T."/>
            <person name="Fiebig A."/>
            <person name="Rohde M."/>
            <person name="Abt B."/>
            <person name="Goker M."/>
            <person name="Detter J.C."/>
            <person name="Woyke T."/>
            <person name="Bristow J."/>
            <person name="Eisen J.A."/>
            <person name="Markowitz V."/>
            <person name="Hugenholtz P."/>
            <person name="Kyrpides N.C."/>
            <person name="Klenk H.P."/>
            <person name="Lapidus A."/>
        </authorList>
    </citation>
    <scope>NUCLEOTIDE SEQUENCE [LARGE SCALE GENOMIC DNA]</scope>
    <source>
        <strain evidence="5">DSM 44963</strain>
    </source>
</reference>
<dbReference type="PROSITE" id="PS51194">
    <property type="entry name" value="HELICASE_CTER"/>
    <property type="match status" value="1"/>
</dbReference>
<dbReference type="PROSITE" id="PS51192">
    <property type="entry name" value="HELICASE_ATP_BIND_1"/>
    <property type="match status" value="1"/>
</dbReference>
<dbReference type="OrthoDB" id="141806at2"/>
<accession>D6TFG4</accession>
<evidence type="ECO:0000259" key="3">
    <source>
        <dbReference type="PROSITE" id="PS51194"/>
    </source>
</evidence>
<dbReference type="InterPro" id="IPR014001">
    <property type="entry name" value="Helicase_ATP-bd"/>
</dbReference>
<proteinExistence type="predicted"/>
<evidence type="ECO:0000313" key="5">
    <source>
        <dbReference type="Proteomes" id="UP000004508"/>
    </source>
</evidence>